<protein>
    <submittedName>
        <fullName evidence="2">Mur ligase middle domain-containing protein</fullName>
    </submittedName>
</protein>
<accession>A0A1M5GMZ6</accession>
<dbReference type="PANTHER" id="PTHR43445">
    <property type="entry name" value="UDP-N-ACETYLMURAMATE--L-ALANINE LIGASE-RELATED"/>
    <property type="match status" value="1"/>
</dbReference>
<dbReference type="InterPro" id="IPR000713">
    <property type="entry name" value="Mur_ligase_N"/>
</dbReference>
<organism evidence="2 3">
    <name type="scientific">Salegentibacter echinorum</name>
    <dbReference type="NCBI Taxonomy" id="1073325"/>
    <lineage>
        <taxon>Bacteria</taxon>
        <taxon>Pseudomonadati</taxon>
        <taxon>Bacteroidota</taxon>
        <taxon>Flavobacteriia</taxon>
        <taxon>Flavobacteriales</taxon>
        <taxon>Flavobacteriaceae</taxon>
        <taxon>Salegentibacter</taxon>
    </lineage>
</organism>
<sequence length="303" mass="34595">MKIHFIGVGEPILCDLAVILKNFGYKISGSDQVIEEPALTKLKKYSLLPEEKGWDPDKIKNDFDAVIIGTEVQENNPELERTKDLEVKFFTYPEFLFEFCKDKTRVVIGGSQTKSDVAAVILHVMQYHQKDIDFLINKPLNSEEESLNLSAHNDFILIEGDEFLQGTGNDTPAFQVYQPNIALLSEIKWNNQKGFPSEEKYIAKFQEFIASIVKGGILVYNEEDETLVKLAEATENQIRKHPYATPAYQIVDNEIYLETPEGDMPLENFQKKQLSSLAGAKWICQHMGIDEDDFYEAIIEFEP</sequence>
<dbReference type="GO" id="GO:0016881">
    <property type="term" value="F:acid-amino acid ligase activity"/>
    <property type="evidence" value="ECO:0007669"/>
    <property type="project" value="InterPro"/>
</dbReference>
<evidence type="ECO:0000313" key="2">
    <source>
        <dbReference type="EMBL" id="SHG04882.1"/>
    </source>
</evidence>
<name>A0A1M5GMZ6_SALEC</name>
<evidence type="ECO:0000259" key="1">
    <source>
        <dbReference type="Pfam" id="PF01225"/>
    </source>
</evidence>
<evidence type="ECO:0000313" key="3">
    <source>
        <dbReference type="Proteomes" id="UP000183945"/>
    </source>
</evidence>
<gene>
    <name evidence="2" type="ORF">SAMN05444483_104225</name>
</gene>
<dbReference type="Gene3D" id="3.40.50.720">
    <property type="entry name" value="NAD(P)-binding Rossmann-like Domain"/>
    <property type="match status" value="1"/>
</dbReference>
<dbReference type="OrthoDB" id="9804126at2"/>
<dbReference type="InterPro" id="IPR050061">
    <property type="entry name" value="MurCDEF_pg_biosynth"/>
</dbReference>
<keyword evidence="2" id="KW-0436">Ligase</keyword>
<dbReference type="STRING" id="1073325.SAMN05444483_104225"/>
<dbReference type="PANTHER" id="PTHR43445:SF3">
    <property type="entry name" value="UDP-N-ACETYLMURAMATE--L-ALANINE LIGASE"/>
    <property type="match status" value="1"/>
</dbReference>
<dbReference type="GO" id="GO:0005524">
    <property type="term" value="F:ATP binding"/>
    <property type="evidence" value="ECO:0007669"/>
    <property type="project" value="InterPro"/>
</dbReference>
<dbReference type="Gene3D" id="3.40.1190.10">
    <property type="entry name" value="Mur-like, catalytic domain"/>
    <property type="match status" value="1"/>
</dbReference>
<dbReference type="Pfam" id="PF01225">
    <property type="entry name" value="Mur_ligase"/>
    <property type="match status" value="1"/>
</dbReference>
<dbReference type="RefSeq" id="WP_072878824.1">
    <property type="nucleotide sequence ID" value="NZ_FQVT01000004.1"/>
</dbReference>
<feature type="domain" description="Mur ligase N-terminal catalytic" evidence="1">
    <location>
        <begin position="2"/>
        <end position="103"/>
    </location>
</feature>
<dbReference type="SUPFAM" id="SSF51984">
    <property type="entry name" value="MurCD N-terminal domain"/>
    <property type="match status" value="1"/>
</dbReference>
<dbReference type="EMBL" id="FQVT01000004">
    <property type="protein sequence ID" value="SHG04882.1"/>
    <property type="molecule type" value="Genomic_DNA"/>
</dbReference>
<keyword evidence="3" id="KW-1185">Reference proteome</keyword>
<dbReference type="AlphaFoldDB" id="A0A1M5GMZ6"/>
<dbReference type="SUPFAM" id="SSF53623">
    <property type="entry name" value="MurD-like peptide ligases, catalytic domain"/>
    <property type="match status" value="1"/>
</dbReference>
<proteinExistence type="predicted"/>
<reference evidence="3" key="1">
    <citation type="submission" date="2016-11" db="EMBL/GenBank/DDBJ databases">
        <authorList>
            <person name="Varghese N."/>
            <person name="Submissions S."/>
        </authorList>
    </citation>
    <scope>NUCLEOTIDE SEQUENCE [LARGE SCALE GENOMIC DNA]</scope>
    <source>
        <strain evidence="3">DSM 24579</strain>
    </source>
</reference>
<dbReference type="InterPro" id="IPR036565">
    <property type="entry name" value="Mur-like_cat_sf"/>
</dbReference>
<dbReference type="Proteomes" id="UP000183945">
    <property type="component" value="Unassembled WGS sequence"/>
</dbReference>